<comment type="caution">
    <text evidence="2">The sequence shown here is derived from an EMBL/GenBank/DDBJ whole genome shotgun (WGS) entry which is preliminary data.</text>
</comment>
<protein>
    <recommendedName>
        <fullName evidence="4">Phage integrase family protein</fullName>
    </recommendedName>
</protein>
<dbReference type="GO" id="GO:0015074">
    <property type="term" value="P:DNA integration"/>
    <property type="evidence" value="ECO:0007669"/>
    <property type="project" value="InterPro"/>
</dbReference>
<dbReference type="AlphaFoldDB" id="A0A7W9DWX3"/>
<gene>
    <name evidence="2" type="ORF">HDE68_000211</name>
</gene>
<dbReference type="GO" id="GO:0006310">
    <property type="term" value="P:DNA recombination"/>
    <property type="evidence" value="ECO:0007669"/>
    <property type="project" value="UniProtKB-KW"/>
</dbReference>
<organism evidence="2 3">
    <name type="scientific">Pedobacter cryoconitis</name>
    <dbReference type="NCBI Taxonomy" id="188932"/>
    <lineage>
        <taxon>Bacteria</taxon>
        <taxon>Pseudomonadati</taxon>
        <taxon>Bacteroidota</taxon>
        <taxon>Sphingobacteriia</taxon>
        <taxon>Sphingobacteriales</taxon>
        <taxon>Sphingobacteriaceae</taxon>
        <taxon>Pedobacter</taxon>
    </lineage>
</organism>
<keyword evidence="1" id="KW-0233">DNA recombination</keyword>
<reference evidence="2 3" key="1">
    <citation type="submission" date="2020-08" db="EMBL/GenBank/DDBJ databases">
        <title>Genomic Encyclopedia of Type Strains, Phase IV (KMG-V): Genome sequencing to study the core and pangenomes of soil and plant-associated prokaryotes.</title>
        <authorList>
            <person name="Whitman W."/>
        </authorList>
    </citation>
    <scope>NUCLEOTIDE SEQUENCE [LARGE SCALE GENOMIC DNA]</scope>
    <source>
        <strain evidence="2 3">S3M1</strain>
    </source>
</reference>
<sequence length="298" mass="34858">MYKCLLKDWDFKADRVKSKSPNAAYINNMLSERFAEAERELFQVQKGETSLSSLFGSEKQLTLKECFDLELIRLEKEFKSGYYDKILALRKQVDESVLVDAIDEAWFSNMVFNLSKLGNINNTIKKKIKVIRGIILEYSKKGVTKEIKEYSIPTTKSLKQKLTSLELSALEQLKLEPFSLLSTCRYIFLLQVYLRGIRIGDLLQTKSTDFVNGRFSYRSNKTDEPYNIKLIPKALEIVELYSGKYERLFPLFTWTHDNKLTKFQNLRNRLKHKEMCRLTSIMRCLPGLKTKSQSLMFE</sequence>
<accession>A0A7W9DWX3</accession>
<evidence type="ECO:0000313" key="2">
    <source>
        <dbReference type="EMBL" id="MBB5634326.1"/>
    </source>
</evidence>
<proteinExistence type="predicted"/>
<evidence type="ECO:0000256" key="1">
    <source>
        <dbReference type="ARBA" id="ARBA00023172"/>
    </source>
</evidence>
<dbReference type="RefSeq" id="WP_183878057.1">
    <property type="nucleotide sequence ID" value="NZ_JACHCE010000001.1"/>
</dbReference>
<dbReference type="Gene3D" id="1.10.443.10">
    <property type="entry name" value="Intergrase catalytic core"/>
    <property type="match status" value="1"/>
</dbReference>
<dbReference type="EMBL" id="JACHCE010000001">
    <property type="protein sequence ID" value="MBB5634326.1"/>
    <property type="molecule type" value="Genomic_DNA"/>
</dbReference>
<dbReference type="SUPFAM" id="SSF56349">
    <property type="entry name" value="DNA breaking-rejoining enzymes"/>
    <property type="match status" value="1"/>
</dbReference>
<dbReference type="InterPro" id="IPR013762">
    <property type="entry name" value="Integrase-like_cat_sf"/>
</dbReference>
<evidence type="ECO:0000313" key="3">
    <source>
        <dbReference type="Proteomes" id="UP000537204"/>
    </source>
</evidence>
<name>A0A7W9DWX3_9SPHI</name>
<dbReference type="Proteomes" id="UP000537204">
    <property type="component" value="Unassembled WGS sequence"/>
</dbReference>
<dbReference type="InterPro" id="IPR011010">
    <property type="entry name" value="DNA_brk_join_enz"/>
</dbReference>
<dbReference type="GO" id="GO:0003677">
    <property type="term" value="F:DNA binding"/>
    <property type="evidence" value="ECO:0007669"/>
    <property type="project" value="InterPro"/>
</dbReference>
<evidence type="ECO:0008006" key="4">
    <source>
        <dbReference type="Google" id="ProtNLM"/>
    </source>
</evidence>